<dbReference type="InterPro" id="IPR006015">
    <property type="entry name" value="Universal_stress_UspA"/>
</dbReference>
<organism evidence="3">
    <name type="scientific">Thermosulfurimonas dismutans</name>
    <dbReference type="NCBI Taxonomy" id="999894"/>
    <lineage>
        <taxon>Bacteria</taxon>
        <taxon>Pseudomonadati</taxon>
        <taxon>Thermodesulfobacteriota</taxon>
        <taxon>Thermodesulfobacteria</taxon>
        <taxon>Thermodesulfobacteriales</taxon>
        <taxon>Thermodesulfobacteriaceae</taxon>
        <taxon>Thermosulfurimonas</taxon>
    </lineage>
</organism>
<dbReference type="SUPFAM" id="SSF52402">
    <property type="entry name" value="Adenine nucleotide alpha hydrolases-like"/>
    <property type="match status" value="2"/>
</dbReference>
<reference evidence="3" key="1">
    <citation type="journal article" date="2020" name="mSystems">
        <title>Genome- and Community-Level Interaction Insights into Carbon Utilization and Element Cycling Functions of Hydrothermarchaeota in Hydrothermal Sediment.</title>
        <authorList>
            <person name="Zhou Z."/>
            <person name="Liu Y."/>
            <person name="Xu W."/>
            <person name="Pan J."/>
            <person name="Luo Z.H."/>
            <person name="Li M."/>
        </authorList>
    </citation>
    <scope>NUCLEOTIDE SEQUENCE [LARGE SCALE GENOMIC DNA]</scope>
    <source>
        <strain evidence="3">HyVt-483</strain>
    </source>
</reference>
<dbReference type="InterPro" id="IPR014729">
    <property type="entry name" value="Rossmann-like_a/b/a_fold"/>
</dbReference>
<name>A0A7C3GSM0_9BACT</name>
<evidence type="ECO:0000259" key="2">
    <source>
        <dbReference type="Pfam" id="PF00582"/>
    </source>
</evidence>
<dbReference type="PANTHER" id="PTHR46268">
    <property type="entry name" value="STRESS RESPONSE PROTEIN NHAX"/>
    <property type="match status" value="1"/>
</dbReference>
<dbReference type="AlphaFoldDB" id="A0A7C3GSM0"/>
<proteinExistence type="inferred from homology"/>
<dbReference type="PRINTS" id="PR01438">
    <property type="entry name" value="UNVRSLSTRESS"/>
</dbReference>
<sequence length="285" mass="31394">MEEAKTHLMGDIKTVLLAVDASEECRGAVQQAVSFALECKAKLYILYVREYYPEIPEALLEAIKGIPEEHRSFLEEIKSMVEKEGGEAEIIIHELPEAWKVIVEEARKRQAGLIILGKRGHGGLEKLLMGSVAQKVIGYAPCKVMVVPREAEVRGETLLVATDGSYHAKKAEKEAINMAKRCTYVKKLVGVSVAHREEELPLASTILQAFRVLAEEEELPSRVKLEILPVVGNPAEVIVRIAQDEKADLIIMGAYGKTGLKRFFMGSVTAKVIGHSEKTAVLVVP</sequence>
<dbReference type="Pfam" id="PF00582">
    <property type="entry name" value="Usp"/>
    <property type="match status" value="2"/>
</dbReference>
<feature type="domain" description="UspA" evidence="2">
    <location>
        <begin position="157"/>
        <end position="285"/>
    </location>
</feature>
<comment type="caution">
    <text evidence="3">The sequence shown here is derived from an EMBL/GenBank/DDBJ whole genome shotgun (WGS) entry which is preliminary data.</text>
</comment>
<comment type="similarity">
    <text evidence="1">Belongs to the universal stress protein A family.</text>
</comment>
<evidence type="ECO:0000313" key="3">
    <source>
        <dbReference type="EMBL" id="HFC98720.1"/>
    </source>
</evidence>
<dbReference type="Gene3D" id="3.40.50.620">
    <property type="entry name" value="HUPs"/>
    <property type="match status" value="2"/>
</dbReference>
<gene>
    <name evidence="3" type="ORF">ENJ40_09760</name>
</gene>
<dbReference type="CDD" id="cd00293">
    <property type="entry name" value="USP-like"/>
    <property type="match status" value="2"/>
</dbReference>
<dbReference type="EMBL" id="DRMH01000135">
    <property type="protein sequence ID" value="HFC98720.1"/>
    <property type="molecule type" value="Genomic_DNA"/>
</dbReference>
<accession>A0A7C3GSM0</accession>
<dbReference type="InterPro" id="IPR006016">
    <property type="entry name" value="UspA"/>
</dbReference>
<protein>
    <submittedName>
        <fullName evidence="3">Universal stress protein</fullName>
    </submittedName>
</protein>
<dbReference type="Proteomes" id="UP000886043">
    <property type="component" value="Unassembled WGS sequence"/>
</dbReference>
<dbReference type="PANTHER" id="PTHR46268:SF6">
    <property type="entry name" value="UNIVERSAL STRESS PROTEIN UP12"/>
    <property type="match status" value="1"/>
</dbReference>
<evidence type="ECO:0000256" key="1">
    <source>
        <dbReference type="ARBA" id="ARBA00008791"/>
    </source>
</evidence>
<feature type="domain" description="UspA" evidence="2">
    <location>
        <begin position="13"/>
        <end position="148"/>
    </location>
</feature>